<dbReference type="EMBL" id="MPTB01000003">
    <property type="protein sequence ID" value="OMD52460.1"/>
    <property type="molecule type" value="Genomic_DNA"/>
</dbReference>
<comment type="similarity">
    <text evidence="1">Belongs to the LysR transcriptional regulatory family.</text>
</comment>
<keyword evidence="4" id="KW-0804">Transcription</keyword>
<name>A0ABX3HNT7_PAEBO</name>
<dbReference type="PROSITE" id="PS50931">
    <property type="entry name" value="HTH_LYSR"/>
    <property type="match status" value="1"/>
</dbReference>
<proteinExistence type="inferred from homology"/>
<sequence>MIVDALRVFATVAEQRHFSRAGELLNLSQPGVSLHIRNLENELGTKLLHRSPKEVRLTEAGAILYKHVKQILSHYEEADREIQLLRDEVTGSIHIGASFTIGEYILPGRIAEFANQYPQVNLQVTIHNTEEIIAAIKSNILDIGFIEGETSDHELSVIPYMKDEMIIVAPCSHPLSAANAVDKDMLQNQVWVLREPGSGTRAFSDHFLQHAQISHKRSYIFNSSQGIKEAVSAGLGIAMLSRWIVRKELARGEISELRIRHQLLERNFSIISRKENAATMAITVFIEKLLAPVNPDRKPPV</sequence>
<dbReference type="Proteomes" id="UP000187412">
    <property type="component" value="Unassembled WGS sequence"/>
</dbReference>
<evidence type="ECO:0000256" key="3">
    <source>
        <dbReference type="ARBA" id="ARBA00023125"/>
    </source>
</evidence>
<accession>A0ABX3HNT7</accession>
<dbReference type="PANTHER" id="PTHR30126">
    <property type="entry name" value="HTH-TYPE TRANSCRIPTIONAL REGULATOR"/>
    <property type="match status" value="1"/>
</dbReference>
<evidence type="ECO:0000313" key="7">
    <source>
        <dbReference type="Proteomes" id="UP000187412"/>
    </source>
</evidence>
<comment type="caution">
    <text evidence="6">The sequence shown here is derived from an EMBL/GenBank/DDBJ whole genome shotgun (WGS) entry which is preliminary data.</text>
</comment>
<evidence type="ECO:0000256" key="2">
    <source>
        <dbReference type="ARBA" id="ARBA00023015"/>
    </source>
</evidence>
<dbReference type="InterPro" id="IPR000847">
    <property type="entry name" value="LysR_HTH_N"/>
</dbReference>
<keyword evidence="3" id="KW-0238">DNA-binding</keyword>
<dbReference type="InterPro" id="IPR036390">
    <property type="entry name" value="WH_DNA-bd_sf"/>
</dbReference>
<dbReference type="Pfam" id="PF03466">
    <property type="entry name" value="LysR_substrate"/>
    <property type="match status" value="1"/>
</dbReference>
<evidence type="ECO:0000256" key="4">
    <source>
        <dbReference type="ARBA" id="ARBA00023163"/>
    </source>
</evidence>
<gene>
    <name evidence="6" type="ORF">BSK56_03380</name>
</gene>
<dbReference type="SUPFAM" id="SSF46785">
    <property type="entry name" value="Winged helix' DNA-binding domain"/>
    <property type="match status" value="1"/>
</dbReference>
<dbReference type="Gene3D" id="3.40.190.290">
    <property type="match status" value="1"/>
</dbReference>
<dbReference type="SUPFAM" id="SSF53850">
    <property type="entry name" value="Periplasmic binding protein-like II"/>
    <property type="match status" value="1"/>
</dbReference>
<evidence type="ECO:0000259" key="5">
    <source>
        <dbReference type="PROSITE" id="PS50931"/>
    </source>
</evidence>
<dbReference type="RefSeq" id="WP_076109314.1">
    <property type="nucleotide sequence ID" value="NZ_MPTB01000003.1"/>
</dbReference>
<protein>
    <submittedName>
        <fullName evidence="6">LysR family transcriptional regulator</fullName>
    </submittedName>
</protein>
<dbReference type="PANTHER" id="PTHR30126:SF39">
    <property type="entry name" value="HTH-TYPE TRANSCRIPTIONAL REGULATOR CYSL"/>
    <property type="match status" value="1"/>
</dbReference>
<keyword evidence="7" id="KW-1185">Reference proteome</keyword>
<dbReference type="InterPro" id="IPR005119">
    <property type="entry name" value="LysR_subst-bd"/>
</dbReference>
<reference evidence="6 7" key="1">
    <citation type="submission" date="2016-10" db="EMBL/GenBank/DDBJ databases">
        <title>Paenibacillus species isolates.</title>
        <authorList>
            <person name="Beno S.M."/>
        </authorList>
    </citation>
    <scope>NUCLEOTIDE SEQUENCE [LARGE SCALE GENOMIC DNA]</scope>
    <source>
        <strain evidence="6 7">FSL H7-0744</strain>
    </source>
</reference>
<feature type="domain" description="HTH lysR-type" evidence="5">
    <location>
        <begin position="1"/>
        <end position="58"/>
    </location>
</feature>
<evidence type="ECO:0000256" key="1">
    <source>
        <dbReference type="ARBA" id="ARBA00009437"/>
    </source>
</evidence>
<organism evidence="6 7">
    <name type="scientific">Paenibacillus borealis</name>
    <dbReference type="NCBI Taxonomy" id="160799"/>
    <lineage>
        <taxon>Bacteria</taxon>
        <taxon>Bacillati</taxon>
        <taxon>Bacillota</taxon>
        <taxon>Bacilli</taxon>
        <taxon>Bacillales</taxon>
        <taxon>Paenibacillaceae</taxon>
        <taxon>Paenibacillus</taxon>
    </lineage>
</organism>
<evidence type="ECO:0000313" key="6">
    <source>
        <dbReference type="EMBL" id="OMD52460.1"/>
    </source>
</evidence>
<dbReference type="InterPro" id="IPR036388">
    <property type="entry name" value="WH-like_DNA-bd_sf"/>
</dbReference>
<dbReference type="PRINTS" id="PR00039">
    <property type="entry name" value="HTHLYSR"/>
</dbReference>
<dbReference type="CDD" id="cd08420">
    <property type="entry name" value="PBP2_CysL_like"/>
    <property type="match status" value="1"/>
</dbReference>
<dbReference type="Gene3D" id="1.10.10.10">
    <property type="entry name" value="Winged helix-like DNA-binding domain superfamily/Winged helix DNA-binding domain"/>
    <property type="match status" value="1"/>
</dbReference>
<keyword evidence="2" id="KW-0805">Transcription regulation</keyword>
<dbReference type="Pfam" id="PF00126">
    <property type="entry name" value="HTH_1"/>
    <property type="match status" value="1"/>
</dbReference>